<dbReference type="RefSeq" id="WP_221496390.1">
    <property type="nucleotide sequence ID" value="NZ_JACHJB010000002.1"/>
</dbReference>
<dbReference type="InterPro" id="IPR046256">
    <property type="entry name" value="DUF6289"/>
</dbReference>
<keyword evidence="1" id="KW-0732">Signal</keyword>
<evidence type="ECO:0000313" key="2">
    <source>
        <dbReference type="EMBL" id="MBB6346861.1"/>
    </source>
</evidence>
<dbReference type="Proteomes" id="UP000583800">
    <property type="component" value="Unassembled WGS sequence"/>
</dbReference>
<keyword evidence="3" id="KW-1185">Reference proteome</keyword>
<name>A0A7X0C3A1_9ACTN</name>
<gene>
    <name evidence="2" type="ORF">FHU36_003406</name>
</gene>
<organism evidence="2 3">
    <name type="scientific">Nonomuraea muscovyensis</name>
    <dbReference type="NCBI Taxonomy" id="1124761"/>
    <lineage>
        <taxon>Bacteria</taxon>
        <taxon>Bacillati</taxon>
        <taxon>Actinomycetota</taxon>
        <taxon>Actinomycetes</taxon>
        <taxon>Streptosporangiales</taxon>
        <taxon>Streptosporangiaceae</taxon>
        <taxon>Nonomuraea</taxon>
    </lineage>
</organism>
<feature type="chain" id="PRO_5031289770" description="Secreted protein" evidence="1">
    <location>
        <begin position="30"/>
        <end position="80"/>
    </location>
</feature>
<feature type="signal peptide" evidence="1">
    <location>
        <begin position="1"/>
        <end position="29"/>
    </location>
</feature>
<protein>
    <recommendedName>
        <fullName evidence="4">Secreted protein</fullName>
    </recommendedName>
</protein>
<proteinExistence type="predicted"/>
<evidence type="ECO:0008006" key="4">
    <source>
        <dbReference type="Google" id="ProtNLM"/>
    </source>
</evidence>
<dbReference type="EMBL" id="JACHJB010000002">
    <property type="protein sequence ID" value="MBB6346861.1"/>
    <property type="molecule type" value="Genomic_DNA"/>
</dbReference>
<reference evidence="2 3" key="1">
    <citation type="submission" date="2020-08" db="EMBL/GenBank/DDBJ databases">
        <title>Sequencing the genomes of 1000 actinobacteria strains.</title>
        <authorList>
            <person name="Klenk H.-P."/>
        </authorList>
    </citation>
    <scope>NUCLEOTIDE SEQUENCE [LARGE SCALE GENOMIC DNA]</scope>
    <source>
        <strain evidence="2 3">DSM 45913</strain>
    </source>
</reference>
<evidence type="ECO:0000313" key="3">
    <source>
        <dbReference type="Proteomes" id="UP000583800"/>
    </source>
</evidence>
<dbReference type="Pfam" id="PF19806">
    <property type="entry name" value="DUF6289"/>
    <property type="match status" value="1"/>
</dbReference>
<dbReference type="AlphaFoldDB" id="A0A7X0C3A1"/>
<comment type="caution">
    <text evidence="2">The sequence shown here is derived from an EMBL/GenBank/DDBJ whole genome shotgun (WGS) entry which is preliminary data.</text>
</comment>
<accession>A0A7X0C3A1</accession>
<evidence type="ECO:0000256" key="1">
    <source>
        <dbReference type="SAM" id="SignalP"/>
    </source>
</evidence>
<sequence length="80" mass="8617">MLRRTLLATTLSAALTLATVTVASAPAQARACKIDHFCDTTYYSDSAHTTAVGGKREDCDGTVQTWGRRTGYLTFTEVPC</sequence>